<dbReference type="Proteomes" id="UP001165101">
    <property type="component" value="Unassembled WGS sequence"/>
</dbReference>
<reference evidence="1" key="1">
    <citation type="submission" date="2023-04" db="EMBL/GenBank/DDBJ databases">
        <title>Candida boidinii NBRC 1967.</title>
        <authorList>
            <person name="Ichikawa N."/>
            <person name="Sato H."/>
            <person name="Tonouchi N."/>
        </authorList>
    </citation>
    <scope>NUCLEOTIDE SEQUENCE</scope>
    <source>
        <strain evidence="1">NBRC 1967</strain>
    </source>
</reference>
<evidence type="ECO:0000313" key="2">
    <source>
        <dbReference type="Proteomes" id="UP001165101"/>
    </source>
</evidence>
<protein>
    <submittedName>
        <fullName evidence="1">Unnamed protein product</fullName>
    </submittedName>
</protein>
<organism evidence="1 2">
    <name type="scientific">Candida boidinii</name>
    <name type="common">Yeast</name>
    <dbReference type="NCBI Taxonomy" id="5477"/>
    <lineage>
        <taxon>Eukaryota</taxon>
        <taxon>Fungi</taxon>
        <taxon>Dikarya</taxon>
        <taxon>Ascomycota</taxon>
        <taxon>Saccharomycotina</taxon>
        <taxon>Pichiomycetes</taxon>
        <taxon>Pichiales</taxon>
        <taxon>Pichiaceae</taxon>
        <taxon>Ogataea</taxon>
        <taxon>Ogataea/Candida clade</taxon>
    </lineage>
</organism>
<keyword evidence="2" id="KW-1185">Reference proteome</keyword>
<gene>
    <name evidence="1" type="ORF">Cboi01_000550400</name>
</gene>
<dbReference type="EMBL" id="BSXV01004328">
    <property type="protein sequence ID" value="GMF00255.1"/>
    <property type="molecule type" value="Genomic_DNA"/>
</dbReference>
<proteinExistence type="predicted"/>
<name>A0ACB5U3C9_CANBO</name>
<accession>A0ACB5U3C9</accession>
<comment type="caution">
    <text evidence="1">The sequence shown here is derived from an EMBL/GenBank/DDBJ whole genome shotgun (WGS) entry which is preliminary data.</text>
</comment>
<sequence>MKVFITGGSGHVGSRVVNVLVERKHHVIALARSDASEKKLLDMGVAEILRGTVTDLDVLKKGAELADAVIHCAFNHEFKDFTNDLKNDSAAVTAMCESLIGTNKKIVVTSGMVLQDKEDGSMKDETCFGDTVEGRGRGFAEMVAKSYTDKGVKAIIVRLPPTVHGTNDHGFITIVGNAGKALGYVPYIGEGTNSWCAVNVLDAAELYVNTIETEFEENFVVAHAIQESAIPFKTNNASCWFCCICCWI</sequence>
<evidence type="ECO:0000313" key="1">
    <source>
        <dbReference type="EMBL" id="GMF00255.1"/>
    </source>
</evidence>